<evidence type="ECO:0000313" key="3">
    <source>
        <dbReference type="Proteomes" id="UP000703269"/>
    </source>
</evidence>
<dbReference type="SUPFAM" id="SSF53686">
    <property type="entry name" value="Tryptophan synthase beta subunit-like PLP-dependent enzymes"/>
    <property type="match status" value="1"/>
</dbReference>
<comment type="caution">
    <text evidence="2">The sequence shown here is derived from an EMBL/GenBank/DDBJ whole genome shotgun (WGS) entry which is preliminary data.</text>
</comment>
<gene>
    <name evidence="2" type="ORF">PsYK624_076960</name>
</gene>
<protein>
    <submittedName>
        <fullName evidence="2">Cysteine synthase B</fullName>
    </submittedName>
</protein>
<dbReference type="OrthoDB" id="10259545at2759"/>
<dbReference type="Gene3D" id="3.40.50.1100">
    <property type="match status" value="2"/>
</dbReference>
<accession>A0A9P3GB52</accession>
<dbReference type="PANTHER" id="PTHR10314">
    <property type="entry name" value="CYSTATHIONINE BETA-SYNTHASE"/>
    <property type="match status" value="1"/>
</dbReference>
<dbReference type="InterPro" id="IPR001763">
    <property type="entry name" value="Rhodanese-like_dom"/>
</dbReference>
<dbReference type="Pfam" id="PF00291">
    <property type="entry name" value="PALP"/>
    <property type="match status" value="1"/>
</dbReference>
<organism evidence="2 3">
    <name type="scientific">Phanerochaete sordida</name>
    <dbReference type="NCBI Taxonomy" id="48140"/>
    <lineage>
        <taxon>Eukaryota</taxon>
        <taxon>Fungi</taxon>
        <taxon>Dikarya</taxon>
        <taxon>Basidiomycota</taxon>
        <taxon>Agaricomycotina</taxon>
        <taxon>Agaricomycetes</taxon>
        <taxon>Polyporales</taxon>
        <taxon>Phanerochaetaceae</taxon>
        <taxon>Phanerochaete</taxon>
    </lineage>
</organism>
<dbReference type="InterPro" id="IPR036052">
    <property type="entry name" value="TrpB-like_PALP_sf"/>
</dbReference>
<keyword evidence="3" id="KW-1185">Reference proteome</keyword>
<feature type="domain" description="Rhodanese" evidence="1">
    <location>
        <begin position="412"/>
        <end position="486"/>
    </location>
</feature>
<name>A0A9P3GB52_9APHY</name>
<dbReference type="Proteomes" id="UP000703269">
    <property type="component" value="Unassembled WGS sequence"/>
</dbReference>
<dbReference type="EMBL" id="BPQB01000022">
    <property type="protein sequence ID" value="GJE91546.1"/>
    <property type="molecule type" value="Genomic_DNA"/>
</dbReference>
<dbReference type="PROSITE" id="PS50206">
    <property type="entry name" value="RHODANESE_3"/>
    <property type="match status" value="1"/>
</dbReference>
<evidence type="ECO:0000259" key="1">
    <source>
        <dbReference type="PROSITE" id="PS50206"/>
    </source>
</evidence>
<dbReference type="AlphaFoldDB" id="A0A9P3GB52"/>
<sequence>MEPQLNVFTGPSAIRDFYNPEKNPPLPLVEIPEHPFVGDGVRIFAKLMTQLPAANVKSLPALNMLLRGCESGAIDARTERIVEYSSGNTVISLGILSRVLGLAPVTAYISNKTSAVKLQLLRFFGLEVSLFGGPAQVEPADVNGGIHAAIEDGKAPGVFNPGQYHNHHNSEAHVRWTGPQLLAQLPQLSVFAAAVGTSGTMTGTGSYFKAVSPRTVNLGIFTAPGDRVPGPRPIDLVQTVDLPWKEVIDDAEYVGSRAAYTRSLALCRAGLLVGPSSGLALEGLLQYLQKAKDARTLDALRTADGSVTCAFICCDQPFVYLGDYFDKVPAELFPPVHKEQLLKVDTYPYGVDWRLTPADAPRLLEALPTPCADGAGAAPVVLLDLRAPGDSLAAQPRAGGLPVVGLAVEARGAANPFRDADVLERAWTALNTRLAPSDEQFRGLFGDARKRVLVLSYDGTVASVACSVLRAKGAEAFWLDGRPEELGCL</sequence>
<dbReference type="InterPro" id="IPR001926">
    <property type="entry name" value="TrpB-like_PALP"/>
</dbReference>
<proteinExistence type="predicted"/>
<evidence type="ECO:0000313" key="2">
    <source>
        <dbReference type="EMBL" id="GJE91546.1"/>
    </source>
</evidence>
<reference evidence="2 3" key="1">
    <citation type="submission" date="2021-08" db="EMBL/GenBank/DDBJ databases">
        <title>Draft Genome Sequence of Phanerochaete sordida strain YK-624.</title>
        <authorList>
            <person name="Mori T."/>
            <person name="Dohra H."/>
            <person name="Suzuki T."/>
            <person name="Kawagishi H."/>
            <person name="Hirai H."/>
        </authorList>
    </citation>
    <scope>NUCLEOTIDE SEQUENCE [LARGE SCALE GENOMIC DNA]</scope>
    <source>
        <strain evidence="2 3">YK-624</strain>
    </source>
</reference>
<dbReference type="InterPro" id="IPR050214">
    <property type="entry name" value="Cys_Synth/Cystath_Beta-Synth"/>
</dbReference>